<dbReference type="PANTHER" id="PTHR43591:SF24">
    <property type="entry name" value="2-METHOXY-6-POLYPRENYL-1,4-BENZOQUINOL METHYLASE, MITOCHONDRIAL"/>
    <property type="match status" value="1"/>
</dbReference>
<dbReference type="CDD" id="cd02440">
    <property type="entry name" value="AdoMet_MTases"/>
    <property type="match status" value="1"/>
</dbReference>
<feature type="compositionally biased region" description="Low complexity" evidence="1">
    <location>
        <begin position="1"/>
        <end position="13"/>
    </location>
</feature>
<dbReference type="Pfam" id="PF13489">
    <property type="entry name" value="Methyltransf_23"/>
    <property type="match status" value="1"/>
</dbReference>
<dbReference type="InterPro" id="IPR029063">
    <property type="entry name" value="SAM-dependent_MTases_sf"/>
</dbReference>
<keyword evidence="3" id="KW-1185">Reference proteome</keyword>
<accession>A0AAV9X049</accession>
<dbReference type="PANTHER" id="PTHR43591">
    <property type="entry name" value="METHYLTRANSFERASE"/>
    <property type="match status" value="1"/>
</dbReference>
<dbReference type="SUPFAM" id="SSF53335">
    <property type="entry name" value="S-adenosyl-L-methionine-dependent methyltransferases"/>
    <property type="match status" value="1"/>
</dbReference>
<proteinExistence type="predicted"/>
<dbReference type="Proteomes" id="UP001365542">
    <property type="component" value="Unassembled WGS sequence"/>
</dbReference>
<name>A0AAV9X049_9PEZI</name>
<protein>
    <recommendedName>
        <fullName evidence="4">Methyltransferase</fullName>
    </recommendedName>
</protein>
<evidence type="ECO:0000313" key="2">
    <source>
        <dbReference type="EMBL" id="KAK6531748.1"/>
    </source>
</evidence>
<feature type="compositionally biased region" description="Basic and acidic residues" evidence="1">
    <location>
        <begin position="21"/>
        <end position="31"/>
    </location>
</feature>
<reference evidence="2 3" key="1">
    <citation type="submission" date="2019-10" db="EMBL/GenBank/DDBJ databases">
        <authorList>
            <person name="Palmer J.M."/>
        </authorList>
    </citation>
    <scope>NUCLEOTIDE SEQUENCE [LARGE SCALE GENOMIC DNA]</scope>
    <source>
        <strain evidence="2 3">TWF694</strain>
    </source>
</reference>
<feature type="region of interest" description="Disordered" evidence="1">
    <location>
        <begin position="1"/>
        <end position="80"/>
    </location>
</feature>
<dbReference type="AlphaFoldDB" id="A0AAV9X049"/>
<evidence type="ECO:0008006" key="4">
    <source>
        <dbReference type="Google" id="ProtNLM"/>
    </source>
</evidence>
<organism evidence="2 3">
    <name type="scientific">Orbilia ellipsospora</name>
    <dbReference type="NCBI Taxonomy" id="2528407"/>
    <lineage>
        <taxon>Eukaryota</taxon>
        <taxon>Fungi</taxon>
        <taxon>Dikarya</taxon>
        <taxon>Ascomycota</taxon>
        <taxon>Pezizomycotina</taxon>
        <taxon>Orbiliomycetes</taxon>
        <taxon>Orbiliales</taxon>
        <taxon>Orbiliaceae</taxon>
        <taxon>Orbilia</taxon>
    </lineage>
</organism>
<dbReference type="Gene3D" id="3.40.50.150">
    <property type="entry name" value="Vaccinia Virus protein VP39"/>
    <property type="match status" value="1"/>
</dbReference>
<dbReference type="EMBL" id="JAVHJO010000012">
    <property type="protein sequence ID" value="KAK6531748.1"/>
    <property type="molecule type" value="Genomic_DNA"/>
</dbReference>
<evidence type="ECO:0000256" key="1">
    <source>
        <dbReference type="SAM" id="MobiDB-lite"/>
    </source>
</evidence>
<comment type="caution">
    <text evidence="2">The sequence shown here is derived from an EMBL/GenBank/DDBJ whole genome shotgun (WGS) entry which is preliminary data.</text>
</comment>
<dbReference type="GO" id="GO:0008168">
    <property type="term" value="F:methyltransferase activity"/>
    <property type="evidence" value="ECO:0007669"/>
    <property type="project" value="TreeGrafter"/>
</dbReference>
<evidence type="ECO:0000313" key="3">
    <source>
        <dbReference type="Proteomes" id="UP001365542"/>
    </source>
</evidence>
<gene>
    <name evidence="2" type="ORF">TWF694_002919</name>
</gene>
<sequence length="373" mass="42658">MATVAEEATVPAEKPAPPQEEVSKEAPESHEQPTPAPEAEPEEHQHHVLEAESTDESNTSDFDYDSLYGTDEEGASATTSLSDSVRNYRYENGRRYHAYKAGAWVFPNDEIQLEQMDLFHHIFMLRLKGKLFLAPIEHPQKIMDVGTGTGIWAMQVAEEFEGAAVMGNDLSPVQPTWVPPNILFEVDDFNEPWLHTPESYDFIHSRDLHMAVDDWTNFVGQVYEKLKPGGWYESQEHTVEITSDDGSVPEDNVLKAWVRGLEKISDLIKKDCHPHKYIDQKMKDAGFINLHKEYFKLPIGTWPQSKVDKEIGAFNLVNMLEAAEGFTLKGFTEILGWEVPVVQKMIVDIRKNLKKKDFHMYFRFCVIYGQKPE</sequence>